<protein>
    <submittedName>
        <fullName evidence="1">Uncharacterized protein</fullName>
    </submittedName>
</protein>
<keyword evidence="2" id="KW-1185">Reference proteome</keyword>
<evidence type="ECO:0000313" key="1">
    <source>
        <dbReference type="EMBL" id="PWN47797.1"/>
    </source>
</evidence>
<reference evidence="1 2" key="1">
    <citation type="journal article" date="2018" name="Mol. Biol. Evol.">
        <title>Broad Genomic Sampling Reveals a Smut Pathogenic Ancestry of the Fungal Clade Ustilaginomycotina.</title>
        <authorList>
            <person name="Kijpornyongpan T."/>
            <person name="Mondo S.J."/>
            <person name="Barry K."/>
            <person name="Sandor L."/>
            <person name="Lee J."/>
            <person name="Lipzen A."/>
            <person name="Pangilinan J."/>
            <person name="LaButti K."/>
            <person name="Hainaut M."/>
            <person name="Henrissat B."/>
            <person name="Grigoriev I.V."/>
            <person name="Spatafora J.W."/>
            <person name="Aime M.C."/>
        </authorList>
    </citation>
    <scope>NUCLEOTIDE SEQUENCE [LARGE SCALE GENOMIC DNA]</scope>
    <source>
        <strain evidence="1 2">SA 807</strain>
    </source>
</reference>
<sequence length="133" mass="14530">MKFFASWQGLNGLVSMVLFLMTVASQVRTEATPQLSQGTQEQYHCRQACPKMAARPGCHFETLQDSSDPCSCPKMVCTAQTDSQSSPPTNQGEKEEVYFSPPVAHSLKRPTSAGLVSSRSERFGRGGRKRSVG</sequence>
<accession>A0ACD0NPR8</accession>
<dbReference type="EMBL" id="KZ820335">
    <property type="protein sequence ID" value="PWN47797.1"/>
    <property type="molecule type" value="Genomic_DNA"/>
</dbReference>
<proteinExistence type="predicted"/>
<dbReference type="Proteomes" id="UP000245626">
    <property type="component" value="Unassembled WGS sequence"/>
</dbReference>
<evidence type="ECO:0000313" key="2">
    <source>
        <dbReference type="Proteomes" id="UP000245626"/>
    </source>
</evidence>
<gene>
    <name evidence="1" type="ORF">IE53DRAFT_381848</name>
</gene>
<name>A0ACD0NPR8_9BASI</name>
<organism evidence="1 2">
    <name type="scientific">Violaceomyces palustris</name>
    <dbReference type="NCBI Taxonomy" id="1673888"/>
    <lineage>
        <taxon>Eukaryota</taxon>
        <taxon>Fungi</taxon>
        <taxon>Dikarya</taxon>
        <taxon>Basidiomycota</taxon>
        <taxon>Ustilaginomycotina</taxon>
        <taxon>Ustilaginomycetes</taxon>
        <taxon>Violaceomycetales</taxon>
        <taxon>Violaceomycetaceae</taxon>
        <taxon>Violaceomyces</taxon>
    </lineage>
</organism>